<dbReference type="EMBL" id="JAEACU010000011">
    <property type="protein sequence ID" value="KAH7513997.1"/>
    <property type="molecule type" value="Genomic_DNA"/>
</dbReference>
<dbReference type="SUPFAM" id="SSF56112">
    <property type="entry name" value="Protein kinase-like (PK-like)"/>
    <property type="match status" value="1"/>
</dbReference>
<feature type="region of interest" description="Disordered" evidence="1">
    <location>
        <begin position="60"/>
        <end position="79"/>
    </location>
</feature>
<accession>A0A978UGR6</accession>
<reference evidence="3" key="1">
    <citation type="journal article" date="2021" name="Front. Plant Sci.">
        <title>Chromosome-Scale Genome Assembly for Chinese Sour Jujube and Insights Into Its Genome Evolution and Domestication Signature.</title>
        <authorList>
            <person name="Shen L.-Y."/>
            <person name="Luo H."/>
            <person name="Wang X.-L."/>
            <person name="Wang X.-M."/>
            <person name="Qiu X.-J."/>
            <person name="Liu H."/>
            <person name="Zhou S.-S."/>
            <person name="Jia K.-H."/>
            <person name="Nie S."/>
            <person name="Bao Y.-T."/>
            <person name="Zhang R.-G."/>
            <person name="Yun Q.-Z."/>
            <person name="Chai Y.-H."/>
            <person name="Lu J.-Y."/>
            <person name="Li Y."/>
            <person name="Zhao S.-W."/>
            <person name="Mao J.-F."/>
            <person name="Jia S.-G."/>
            <person name="Mao Y.-M."/>
        </authorList>
    </citation>
    <scope>NUCLEOTIDE SEQUENCE</scope>
    <source>
        <strain evidence="3">AT0</strain>
        <tissue evidence="3">Leaf</tissue>
    </source>
</reference>
<dbReference type="InterPro" id="IPR011009">
    <property type="entry name" value="Kinase-like_dom_sf"/>
</dbReference>
<dbReference type="InterPro" id="IPR001245">
    <property type="entry name" value="Ser-Thr/Tyr_kinase_cat_dom"/>
</dbReference>
<evidence type="ECO:0000256" key="1">
    <source>
        <dbReference type="SAM" id="MobiDB-lite"/>
    </source>
</evidence>
<dbReference type="Gene3D" id="3.30.200.20">
    <property type="entry name" value="Phosphorylase Kinase, domain 1"/>
    <property type="match status" value="1"/>
</dbReference>
<dbReference type="PROSITE" id="PS50011">
    <property type="entry name" value="PROTEIN_KINASE_DOM"/>
    <property type="match status" value="1"/>
</dbReference>
<dbReference type="PANTHER" id="PTHR44329:SF47">
    <property type="entry name" value="SERINE_THREONINE-PROTEIN KINASE ROCO5-RELATED"/>
    <property type="match status" value="1"/>
</dbReference>
<feature type="domain" description="Protein kinase" evidence="2">
    <location>
        <begin position="92"/>
        <end position="234"/>
    </location>
</feature>
<proteinExistence type="predicted"/>
<dbReference type="Pfam" id="PF07714">
    <property type="entry name" value="PK_Tyr_Ser-Thr"/>
    <property type="match status" value="1"/>
</dbReference>
<dbReference type="GO" id="GO:0005524">
    <property type="term" value="F:ATP binding"/>
    <property type="evidence" value="ECO:0007669"/>
    <property type="project" value="InterPro"/>
</dbReference>
<evidence type="ECO:0000313" key="4">
    <source>
        <dbReference type="Proteomes" id="UP000813462"/>
    </source>
</evidence>
<dbReference type="AlphaFoldDB" id="A0A978UGR6"/>
<name>A0A978UGR6_ZIZJJ</name>
<sequence>MSLAFAANGIHTIMDLAEVTCMGSKECLTRLECDVNSKEVEPKVAHLNAIQIEDGKQFSSLEGSTDSNGSSSSKGDNESNTIVDCEIHWEDLHLREEIGEGSCAIVYHGIWNGSNVAIKVYHGNQYTEGILQDYQKERLRHPNVLLFMRATYSQERLAIVTAFLPRGSLFRTLHKNNQAHDIRQRLRMALDVELMTESIPWNHLNSLQVVGVVGFMDRRLDLPEGFDPHVASAI</sequence>
<dbReference type="InterPro" id="IPR051681">
    <property type="entry name" value="Ser/Thr_Kinases-Pseudokinases"/>
</dbReference>
<organism evidence="3 4">
    <name type="scientific">Ziziphus jujuba var. spinosa</name>
    <dbReference type="NCBI Taxonomy" id="714518"/>
    <lineage>
        <taxon>Eukaryota</taxon>
        <taxon>Viridiplantae</taxon>
        <taxon>Streptophyta</taxon>
        <taxon>Embryophyta</taxon>
        <taxon>Tracheophyta</taxon>
        <taxon>Spermatophyta</taxon>
        <taxon>Magnoliopsida</taxon>
        <taxon>eudicotyledons</taxon>
        <taxon>Gunneridae</taxon>
        <taxon>Pentapetalae</taxon>
        <taxon>rosids</taxon>
        <taxon>fabids</taxon>
        <taxon>Rosales</taxon>
        <taxon>Rhamnaceae</taxon>
        <taxon>Paliureae</taxon>
        <taxon>Ziziphus</taxon>
    </lineage>
</organism>
<gene>
    <name evidence="3" type="ORF">FEM48_Zijuj11G0042000</name>
</gene>
<dbReference type="PANTHER" id="PTHR44329">
    <property type="entry name" value="SERINE/THREONINE-PROTEIN KINASE TNNI3K-RELATED"/>
    <property type="match status" value="1"/>
</dbReference>
<dbReference type="Proteomes" id="UP000813462">
    <property type="component" value="Unassembled WGS sequence"/>
</dbReference>
<dbReference type="InterPro" id="IPR000719">
    <property type="entry name" value="Prot_kinase_dom"/>
</dbReference>
<evidence type="ECO:0000313" key="3">
    <source>
        <dbReference type="EMBL" id="KAH7513997.1"/>
    </source>
</evidence>
<evidence type="ECO:0000259" key="2">
    <source>
        <dbReference type="PROSITE" id="PS50011"/>
    </source>
</evidence>
<dbReference type="GO" id="GO:0004674">
    <property type="term" value="F:protein serine/threonine kinase activity"/>
    <property type="evidence" value="ECO:0007669"/>
    <property type="project" value="TreeGrafter"/>
</dbReference>
<protein>
    <recommendedName>
        <fullName evidence="2">Protein kinase domain-containing protein</fullName>
    </recommendedName>
</protein>
<comment type="caution">
    <text evidence="3">The sequence shown here is derived from an EMBL/GenBank/DDBJ whole genome shotgun (WGS) entry which is preliminary data.</text>
</comment>